<reference evidence="1 2" key="1">
    <citation type="submission" date="2020-06" db="EMBL/GenBank/DDBJ databases">
        <authorList>
            <person name="Puxty R.J."/>
            <person name="Weihe C."/>
            <person name="Marston M.F."/>
            <person name="Martiny J.B.H."/>
        </authorList>
    </citation>
    <scope>NUCLEOTIDE SEQUENCE [LARGE SCALE GENOMIC DNA]</scope>
    <source>
        <strain evidence="1">0809CC03</strain>
    </source>
</reference>
<gene>
    <name evidence="1" type="ORF">CC030809_00072</name>
</gene>
<evidence type="ECO:0000313" key="1">
    <source>
        <dbReference type="EMBL" id="QLF86128.1"/>
    </source>
</evidence>
<organism evidence="1 2">
    <name type="scientific">Synechococcus phage S-CAM7</name>
    <dbReference type="NCBI Taxonomy" id="1883368"/>
    <lineage>
        <taxon>Viruses</taxon>
        <taxon>Duplodnaviria</taxon>
        <taxon>Heunggongvirae</taxon>
        <taxon>Uroviricota</taxon>
        <taxon>Caudoviricetes</taxon>
        <taxon>Pantevenvirales</taxon>
        <taxon>Kyanoviridae</taxon>
        <taxon>Mazuvirus</taxon>
        <taxon>Mazuvirus scam7</taxon>
    </lineage>
</organism>
<evidence type="ECO:0000313" key="2">
    <source>
        <dbReference type="Proteomes" id="UP000510897"/>
    </source>
</evidence>
<sequence length="54" mass="6430">MQLKTMTEPLKTYHVKVKFLDDLKYGEFITAPSEKEALKLFVEEYLYVASEREE</sequence>
<dbReference type="EMBL" id="MT586120">
    <property type="protein sequence ID" value="QLF86128.1"/>
    <property type="molecule type" value="Genomic_DNA"/>
</dbReference>
<accession>A0A7D5K8J1</accession>
<proteinExistence type="predicted"/>
<reference evidence="1 2" key="2">
    <citation type="submission" date="2020-07" db="EMBL/GenBank/DDBJ databases">
        <title>Signatures of coevolution in a cyanophage population.</title>
        <authorList>
            <person name="Abebe J."/>
        </authorList>
    </citation>
    <scope>NUCLEOTIDE SEQUENCE [LARGE SCALE GENOMIC DNA]</scope>
    <source>
        <strain evidence="1">0809CC03</strain>
    </source>
</reference>
<dbReference type="Proteomes" id="UP000510897">
    <property type="component" value="Segment"/>
</dbReference>
<protein>
    <submittedName>
        <fullName evidence="1">Uncharacterized protein</fullName>
    </submittedName>
</protein>
<name>A0A7D5K8J1_9CAUD</name>